<keyword evidence="3" id="KW-1185">Reference proteome</keyword>
<gene>
    <name evidence="2" type="ORF">SAMN05421543_102237</name>
</gene>
<evidence type="ECO:0000313" key="3">
    <source>
        <dbReference type="Proteomes" id="UP000183508"/>
    </source>
</evidence>
<name>A0A1I7GJ47_9BACL</name>
<dbReference type="STRING" id="392015.SAMN05421543_102237"/>
<dbReference type="Gene3D" id="2.40.50.40">
    <property type="match status" value="1"/>
</dbReference>
<dbReference type="Proteomes" id="UP000183508">
    <property type="component" value="Unassembled WGS sequence"/>
</dbReference>
<dbReference type="PROSITE" id="PS50930">
    <property type="entry name" value="HTH_LYTTR"/>
    <property type="match status" value="1"/>
</dbReference>
<dbReference type="AlphaFoldDB" id="A0A1I7GJ47"/>
<dbReference type="PANTHER" id="PTHR37299:SF1">
    <property type="entry name" value="STAGE 0 SPORULATION PROTEIN A HOMOLOG"/>
    <property type="match status" value="1"/>
</dbReference>
<dbReference type="PANTHER" id="PTHR37299">
    <property type="entry name" value="TRANSCRIPTIONAL REGULATOR-RELATED"/>
    <property type="match status" value="1"/>
</dbReference>
<evidence type="ECO:0000259" key="1">
    <source>
        <dbReference type="PROSITE" id="PS50930"/>
    </source>
</evidence>
<dbReference type="Pfam" id="PF04397">
    <property type="entry name" value="LytTR"/>
    <property type="match status" value="1"/>
</dbReference>
<reference evidence="3" key="1">
    <citation type="submission" date="2016-10" db="EMBL/GenBank/DDBJ databases">
        <authorList>
            <person name="Varghese N."/>
        </authorList>
    </citation>
    <scope>NUCLEOTIDE SEQUENCE [LARGE SCALE GENOMIC DNA]</scope>
    <source>
        <strain evidence="3">DSM 17980</strain>
    </source>
</reference>
<dbReference type="OrthoDB" id="9802383at2"/>
<proteinExistence type="predicted"/>
<evidence type="ECO:0000313" key="2">
    <source>
        <dbReference type="EMBL" id="SFU48439.1"/>
    </source>
</evidence>
<dbReference type="GO" id="GO:0000156">
    <property type="term" value="F:phosphorelay response regulator activity"/>
    <property type="evidence" value="ECO:0007669"/>
    <property type="project" value="InterPro"/>
</dbReference>
<dbReference type="eggNOG" id="COG3279">
    <property type="taxonomic scope" value="Bacteria"/>
</dbReference>
<organism evidence="2 3">
    <name type="scientific">Alicyclobacillus macrosporangiidus</name>
    <dbReference type="NCBI Taxonomy" id="392015"/>
    <lineage>
        <taxon>Bacteria</taxon>
        <taxon>Bacillati</taxon>
        <taxon>Bacillota</taxon>
        <taxon>Bacilli</taxon>
        <taxon>Bacillales</taxon>
        <taxon>Alicyclobacillaceae</taxon>
        <taxon>Alicyclobacillus</taxon>
    </lineage>
</organism>
<dbReference type="SMART" id="SM00850">
    <property type="entry name" value="LytTR"/>
    <property type="match status" value="1"/>
</dbReference>
<accession>A0A1I7GJ47</accession>
<feature type="domain" description="HTH LytTR-type" evidence="1">
    <location>
        <begin position="132"/>
        <end position="238"/>
    </location>
</feature>
<dbReference type="GO" id="GO:0003677">
    <property type="term" value="F:DNA binding"/>
    <property type="evidence" value="ECO:0007669"/>
    <property type="project" value="UniProtKB-KW"/>
</dbReference>
<sequence>MTSTILKVDRFPQVGASTMKDVPVLSEIEQVLAEWIPPAASVALAVEERYVRYRPGEWDIRLKPGDPVRTGSVAAHVMQSGRPVETDVDEQVYGVPYHGKGYPLHAPEGQRAALVVILPQQFPRAVSPRRVIVGRDGEVWRPIPVEDIAWFESYDKRTWLHSPQGKFTTIHTLSALEAQLPEGMFLRIHRSYLVNIRWIQTISRDIHGALIVEMRHPFGQRLPVAHGCTRRVREVLGF</sequence>
<keyword evidence="2" id="KW-0238">DNA-binding</keyword>
<dbReference type="InterPro" id="IPR046947">
    <property type="entry name" value="LytR-like"/>
</dbReference>
<dbReference type="EMBL" id="FPBV01000002">
    <property type="protein sequence ID" value="SFU48439.1"/>
    <property type="molecule type" value="Genomic_DNA"/>
</dbReference>
<protein>
    <submittedName>
        <fullName evidence="2">LytTr DNA-binding domain-containing protein</fullName>
    </submittedName>
</protein>
<dbReference type="InterPro" id="IPR007492">
    <property type="entry name" value="LytTR_DNA-bd_dom"/>
</dbReference>